<protein>
    <submittedName>
        <fullName evidence="2">Uncharacterized protein</fullName>
    </submittedName>
</protein>
<name>A0A7C8I7U7_9PLEO</name>
<dbReference type="OrthoDB" id="361029at2759"/>
<comment type="caution">
    <text evidence="2">The sequence shown here is derived from an EMBL/GenBank/DDBJ whole genome shotgun (WGS) entry which is preliminary data.</text>
</comment>
<organism evidence="2 3">
    <name type="scientific">Massariosphaeria phaeospora</name>
    <dbReference type="NCBI Taxonomy" id="100035"/>
    <lineage>
        <taxon>Eukaryota</taxon>
        <taxon>Fungi</taxon>
        <taxon>Dikarya</taxon>
        <taxon>Ascomycota</taxon>
        <taxon>Pezizomycotina</taxon>
        <taxon>Dothideomycetes</taxon>
        <taxon>Pleosporomycetidae</taxon>
        <taxon>Pleosporales</taxon>
        <taxon>Pleosporales incertae sedis</taxon>
        <taxon>Massariosphaeria</taxon>
    </lineage>
</organism>
<sequence>MPHHMRANEWCWFRESVSLDKSEVALYRELGNANYTPKPKSKSSRPKTAELQELWWIVEDNQGDDDTNPTALLGELEHGPLLISGGLTLPRNTASPAARRTSPNSVIDSAGTNTSSSRINGYHARNASLYEARNDFPGVHGARDASHLRPFTSCTIPFTVYRFAPARHAEPLRQSQGLTMPFAYEIRWLCPCTSRGGNFDSQSLL</sequence>
<evidence type="ECO:0000313" key="2">
    <source>
        <dbReference type="EMBL" id="KAF2872854.1"/>
    </source>
</evidence>
<reference evidence="2 3" key="1">
    <citation type="submission" date="2020-01" db="EMBL/GenBank/DDBJ databases">
        <authorList>
            <consortium name="DOE Joint Genome Institute"/>
            <person name="Haridas S."/>
            <person name="Albert R."/>
            <person name="Binder M."/>
            <person name="Bloem J."/>
            <person name="Labutti K."/>
            <person name="Salamov A."/>
            <person name="Andreopoulos B."/>
            <person name="Baker S.E."/>
            <person name="Barry K."/>
            <person name="Bills G."/>
            <person name="Bluhm B.H."/>
            <person name="Cannon C."/>
            <person name="Castanera R."/>
            <person name="Culley D.E."/>
            <person name="Daum C."/>
            <person name="Ezra D."/>
            <person name="Gonzalez J.B."/>
            <person name="Henrissat B."/>
            <person name="Kuo A."/>
            <person name="Liang C."/>
            <person name="Lipzen A."/>
            <person name="Lutzoni F."/>
            <person name="Magnuson J."/>
            <person name="Mondo S."/>
            <person name="Nolan M."/>
            <person name="Ohm R."/>
            <person name="Pangilinan J."/>
            <person name="Park H.-J.H."/>
            <person name="Ramirez L."/>
            <person name="Alfaro M."/>
            <person name="Sun H."/>
            <person name="Tritt A."/>
            <person name="Yoshinaga Y."/>
            <person name="Zwiers L.-H.L."/>
            <person name="Turgeon B.G."/>
            <person name="Goodwin S.B."/>
            <person name="Spatafora J.W."/>
            <person name="Crous P.W."/>
            <person name="Grigoriev I.V."/>
        </authorList>
    </citation>
    <scope>NUCLEOTIDE SEQUENCE [LARGE SCALE GENOMIC DNA]</scope>
    <source>
        <strain evidence="2 3">CBS 611.86</strain>
    </source>
</reference>
<feature type="region of interest" description="Disordered" evidence="1">
    <location>
        <begin position="92"/>
        <end position="118"/>
    </location>
</feature>
<gene>
    <name evidence="2" type="ORF">BDV95DRAFT_593260</name>
</gene>
<proteinExistence type="predicted"/>
<accession>A0A7C8I7U7</accession>
<dbReference type="AlphaFoldDB" id="A0A7C8I7U7"/>
<evidence type="ECO:0000313" key="3">
    <source>
        <dbReference type="Proteomes" id="UP000481861"/>
    </source>
</evidence>
<evidence type="ECO:0000256" key="1">
    <source>
        <dbReference type="SAM" id="MobiDB-lite"/>
    </source>
</evidence>
<dbReference type="Proteomes" id="UP000481861">
    <property type="component" value="Unassembled WGS sequence"/>
</dbReference>
<keyword evidence="3" id="KW-1185">Reference proteome</keyword>
<dbReference type="EMBL" id="JAADJZ010000008">
    <property type="protein sequence ID" value="KAF2872854.1"/>
    <property type="molecule type" value="Genomic_DNA"/>
</dbReference>